<accession>A0ABQ5U045</accession>
<comment type="caution">
    <text evidence="2">The sequence shown here is derived from an EMBL/GenBank/DDBJ whole genome shotgun (WGS) entry which is preliminary data.</text>
</comment>
<feature type="transmembrane region" description="Helical" evidence="1">
    <location>
        <begin position="17"/>
        <end position="35"/>
    </location>
</feature>
<sequence length="69" mass="7520">MTRETGMDTQLPIWQRLGLTIVAILVFSYVAGLIWAQVTGFALPAYAAGVVGGLTALPVWELLKRFKAK</sequence>
<evidence type="ECO:0000313" key="2">
    <source>
        <dbReference type="EMBL" id="GLQ05098.1"/>
    </source>
</evidence>
<protein>
    <recommendedName>
        <fullName evidence="4">CTP synthetase</fullName>
    </recommendedName>
</protein>
<evidence type="ECO:0000313" key="3">
    <source>
        <dbReference type="Proteomes" id="UP001161409"/>
    </source>
</evidence>
<evidence type="ECO:0000256" key="1">
    <source>
        <dbReference type="SAM" id="Phobius"/>
    </source>
</evidence>
<keyword evidence="1" id="KW-0472">Membrane</keyword>
<name>A0ABQ5U045_9PROT</name>
<proteinExistence type="predicted"/>
<reference evidence="2" key="2">
    <citation type="submission" date="2023-01" db="EMBL/GenBank/DDBJ databases">
        <title>Draft genome sequence of Sneathiella chinensis strain NBRC 103408.</title>
        <authorList>
            <person name="Sun Q."/>
            <person name="Mori K."/>
        </authorList>
    </citation>
    <scope>NUCLEOTIDE SEQUENCE</scope>
    <source>
        <strain evidence="2">NBRC 103408</strain>
    </source>
</reference>
<dbReference type="Proteomes" id="UP001161409">
    <property type="component" value="Unassembled WGS sequence"/>
</dbReference>
<evidence type="ECO:0008006" key="4">
    <source>
        <dbReference type="Google" id="ProtNLM"/>
    </source>
</evidence>
<gene>
    <name evidence="2" type="ORF">GCM10007924_03190</name>
</gene>
<organism evidence="2 3">
    <name type="scientific">Sneathiella chinensis</name>
    <dbReference type="NCBI Taxonomy" id="349750"/>
    <lineage>
        <taxon>Bacteria</taxon>
        <taxon>Pseudomonadati</taxon>
        <taxon>Pseudomonadota</taxon>
        <taxon>Alphaproteobacteria</taxon>
        <taxon>Sneathiellales</taxon>
        <taxon>Sneathiellaceae</taxon>
        <taxon>Sneathiella</taxon>
    </lineage>
</organism>
<dbReference type="EMBL" id="BSNF01000001">
    <property type="protein sequence ID" value="GLQ05098.1"/>
    <property type="molecule type" value="Genomic_DNA"/>
</dbReference>
<keyword evidence="1" id="KW-0812">Transmembrane</keyword>
<feature type="transmembrane region" description="Helical" evidence="1">
    <location>
        <begin position="41"/>
        <end position="63"/>
    </location>
</feature>
<keyword evidence="3" id="KW-1185">Reference proteome</keyword>
<reference evidence="2" key="1">
    <citation type="journal article" date="2014" name="Int. J. Syst. Evol. Microbiol.">
        <title>Complete genome of a new Firmicutes species belonging to the dominant human colonic microbiota ('Ruminococcus bicirculans') reveals two chromosomes and a selective capacity to utilize plant glucans.</title>
        <authorList>
            <consortium name="NISC Comparative Sequencing Program"/>
            <person name="Wegmann U."/>
            <person name="Louis P."/>
            <person name="Goesmann A."/>
            <person name="Henrissat B."/>
            <person name="Duncan S.H."/>
            <person name="Flint H.J."/>
        </authorList>
    </citation>
    <scope>NUCLEOTIDE SEQUENCE</scope>
    <source>
        <strain evidence="2">NBRC 103408</strain>
    </source>
</reference>
<keyword evidence="1" id="KW-1133">Transmembrane helix</keyword>